<feature type="compositionally biased region" description="Low complexity" evidence="1">
    <location>
        <begin position="288"/>
        <end position="297"/>
    </location>
</feature>
<feature type="region of interest" description="Disordered" evidence="1">
    <location>
        <begin position="888"/>
        <end position="938"/>
    </location>
</feature>
<reference evidence="2 3" key="1">
    <citation type="submission" date="2019-09" db="EMBL/GenBank/DDBJ databases">
        <title>The hologenome of the rock-dwelling lichen Lasallia pustulata.</title>
        <authorList>
            <person name="Greshake Tzovaras B."/>
            <person name="Segers F."/>
            <person name="Bicker A."/>
            <person name="Dal Grande F."/>
            <person name="Otte J."/>
            <person name="Hankeln T."/>
            <person name="Schmitt I."/>
            <person name="Ebersberger I."/>
        </authorList>
    </citation>
    <scope>NUCLEOTIDE SEQUENCE [LARGE SCALE GENOMIC DNA]</scope>
    <source>
        <strain evidence="2">A1-1</strain>
    </source>
</reference>
<protein>
    <submittedName>
        <fullName evidence="2">Uncharacterized protein</fullName>
    </submittedName>
</protein>
<feature type="compositionally biased region" description="Pro residues" evidence="1">
    <location>
        <begin position="649"/>
        <end position="659"/>
    </location>
</feature>
<feature type="region of interest" description="Disordered" evidence="1">
    <location>
        <begin position="713"/>
        <end position="750"/>
    </location>
</feature>
<evidence type="ECO:0000313" key="2">
    <source>
        <dbReference type="EMBL" id="KAA6412334.1"/>
    </source>
</evidence>
<feature type="compositionally biased region" description="Basic residues" evidence="1">
    <location>
        <begin position="903"/>
        <end position="920"/>
    </location>
</feature>
<feature type="region of interest" description="Disordered" evidence="1">
    <location>
        <begin position="551"/>
        <end position="570"/>
    </location>
</feature>
<feature type="compositionally biased region" description="Polar residues" evidence="1">
    <location>
        <begin position="16"/>
        <end position="30"/>
    </location>
</feature>
<feature type="compositionally biased region" description="Polar residues" evidence="1">
    <location>
        <begin position="598"/>
        <end position="625"/>
    </location>
</feature>
<name>A0A5M8PUM4_9LECA</name>
<feature type="compositionally biased region" description="Polar residues" evidence="1">
    <location>
        <begin position="713"/>
        <end position="724"/>
    </location>
</feature>
<feature type="region of interest" description="Disordered" evidence="1">
    <location>
        <begin position="587"/>
        <end position="694"/>
    </location>
</feature>
<dbReference type="EMBL" id="VXIT01000006">
    <property type="protein sequence ID" value="KAA6412334.1"/>
    <property type="molecule type" value="Genomic_DNA"/>
</dbReference>
<accession>A0A5M8PUM4</accession>
<sequence>MSQAMGPVPPGYRSRYATSSFRGSPLRQNWPSQEMNDVEIAASHLSINGHSHSTSADLLSYPSRLLDIRATAIRSSSAENVQRSLLTSTTIPANPSSDYLGTSEQLDRIIIMRTEGVADVEDGQEHVEDRRKHADTSSDGVYLQSVDSSSFIGVSLLSLSPPHVRDASNPGEVIVISDDADSEDDTSMPAETLQALGQPHNVNSIPFWGTHNMRAGQDQNSPITASTIPQQPPGFRALNALGPAVENQGASPGTSLRHSSVQSFSNLMEDRTKTKVADFDVVVTTRESSTTVESARSSADREPQAGSAAAKIDGIFQDLLAESTTADVQRVEWEKWAENRRGKKHSGNVWRTDLLLRNVKRQIQAKLQDGHVFILQKMPPAIYKPKPTTCGHPLCPAPKQRPFVPQIQPGAYRMSLEPKPHLNQPVIPLAAMYTVSDIERGSGKNDSFCGKGKGGVTGYCLSCIEDLWDGVGMLQVVPEKSDYRPKRSRPSQDKAPDLSFVAAGEACVSPVIRQPRSEFAAVPLTSTTRTFPAPRANTAFVPGSIIPDMSRMSAGGPSASPSNHPYRPERPAIVPASVFAASPRNPVAAAPAAKTDRPSLQNTPSPLALSGSSGQERRSIASTSAGRHPSGTPTTSYGTPSSPYGTPSSPYPHPQPSPPRRQFLTPQSRIRCFPSNNVTQAGQPLDTVSLAGSSGPTRSTLFGAAPALEEAVPSNQHQNDGINGSSSSSAQSPRADYDGPRSVPSLKPHNDWPSSIPALASISQFIHPETRGDPTKTGYYALSSPQLYALRKWKAVHTYAVIFENQANRAQMERDGLHYEYAVDKGVGKLYNSAEERKSRGVMEIGGLIVEVKGEEVKGRKLSEVLAAVDERVEREWVEQGWVDKGPPVVAERRRRQSEGARKGRKRVRLTLRMGGRKKKGEGSGDEEDGEGEMERGE</sequence>
<comment type="caution">
    <text evidence="2">The sequence shown here is derived from an EMBL/GenBank/DDBJ whole genome shotgun (WGS) entry which is preliminary data.</text>
</comment>
<dbReference type="OrthoDB" id="5407387at2759"/>
<proteinExistence type="predicted"/>
<feature type="region of interest" description="Disordered" evidence="1">
    <location>
        <begin position="288"/>
        <end position="308"/>
    </location>
</feature>
<feature type="compositionally biased region" description="Polar residues" evidence="1">
    <location>
        <begin position="664"/>
        <end position="682"/>
    </location>
</feature>
<evidence type="ECO:0000313" key="3">
    <source>
        <dbReference type="Proteomes" id="UP000324767"/>
    </source>
</evidence>
<feature type="region of interest" description="Disordered" evidence="1">
    <location>
        <begin position="1"/>
        <end position="30"/>
    </location>
</feature>
<organism evidence="2 3">
    <name type="scientific">Lasallia pustulata</name>
    <dbReference type="NCBI Taxonomy" id="136370"/>
    <lineage>
        <taxon>Eukaryota</taxon>
        <taxon>Fungi</taxon>
        <taxon>Dikarya</taxon>
        <taxon>Ascomycota</taxon>
        <taxon>Pezizomycotina</taxon>
        <taxon>Lecanoromycetes</taxon>
        <taxon>OSLEUM clade</taxon>
        <taxon>Umbilicariomycetidae</taxon>
        <taxon>Umbilicariales</taxon>
        <taxon>Umbilicariaceae</taxon>
        <taxon>Lasallia</taxon>
    </lineage>
</organism>
<dbReference type="AlphaFoldDB" id="A0A5M8PUM4"/>
<feature type="compositionally biased region" description="Low complexity" evidence="1">
    <location>
        <begin position="629"/>
        <end position="648"/>
    </location>
</feature>
<evidence type="ECO:0000256" key="1">
    <source>
        <dbReference type="SAM" id="MobiDB-lite"/>
    </source>
</evidence>
<dbReference type="Proteomes" id="UP000324767">
    <property type="component" value="Unassembled WGS sequence"/>
</dbReference>
<gene>
    <name evidence="2" type="ORF">FRX48_04486</name>
</gene>